<keyword evidence="4" id="KW-0804">Transcription</keyword>
<evidence type="ECO:0000313" key="8">
    <source>
        <dbReference type="Proteomes" id="UP000746741"/>
    </source>
</evidence>
<gene>
    <name evidence="7" type="ORF">GWK15_25395</name>
    <name evidence="6" type="ORF">GXW75_24790</name>
</gene>
<dbReference type="EMBL" id="JAAVUP010000030">
    <property type="protein sequence ID" value="NKE20313.1"/>
    <property type="molecule type" value="Genomic_DNA"/>
</dbReference>
<dbReference type="GO" id="GO:0003700">
    <property type="term" value="F:DNA-binding transcription factor activity"/>
    <property type="evidence" value="ECO:0007669"/>
    <property type="project" value="InterPro"/>
</dbReference>
<dbReference type="InterPro" id="IPR036388">
    <property type="entry name" value="WH-like_DNA-bd_sf"/>
</dbReference>
<keyword evidence="8" id="KW-1185">Reference proteome</keyword>
<feature type="domain" description="HTH lysR-type" evidence="5">
    <location>
        <begin position="1"/>
        <end position="56"/>
    </location>
</feature>
<dbReference type="EMBL" id="JAAEDK010000107">
    <property type="protein sequence ID" value="MBR0662496.1"/>
    <property type="molecule type" value="Genomic_DNA"/>
</dbReference>
<accession>A0A9X9WQ86</accession>
<dbReference type="Gene3D" id="1.10.10.10">
    <property type="entry name" value="Winged helix-like DNA-binding domain superfamily/Winged helix DNA-binding domain"/>
    <property type="match status" value="1"/>
</dbReference>
<dbReference type="Pfam" id="PF00126">
    <property type="entry name" value="HTH_1"/>
    <property type="match status" value="1"/>
</dbReference>
<sequence length="308" mass="33245">MGWLEDFLSLASTGSFSRSADDRNISQPAFSRRIRALEQWLGADLIDRSRSPTTLTPAGHAFYQTALDVVRILHRERAEFRGLVKRDAHTITICATHTLAIHFAPGWLTSLRRTGGGGEINVKMVAADLDDCGQALREGGCDLVLAYHASTVPSVFGMARFAAATIGADVVIPVSAPDGRGHPLHAISAAGDEVVPLLAYASNSYLGRLVGSALESWGLSHRVRPSYESSLVEALKGMALAGQGVAWLPLSAMRPDFAAGRLVLCATDPDFTLNVDLRAYRRAERERPIVEDVWRLLNDLPAPHALSA</sequence>
<dbReference type="InterPro" id="IPR005119">
    <property type="entry name" value="LysR_subst-bd"/>
</dbReference>
<proteinExistence type="inferred from homology"/>
<dbReference type="GO" id="GO:0000976">
    <property type="term" value="F:transcription cis-regulatory region binding"/>
    <property type="evidence" value="ECO:0007669"/>
    <property type="project" value="TreeGrafter"/>
</dbReference>
<reference evidence="6" key="3">
    <citation type="journal article" date="2021" name="Syst. Appl. Microbiol.">
        <title>Roseomonas hellenica sp. nov., isolated from roots of wild-growing Alkanna tinctoria.</title>
        <authorList>
            <person name="Rat A."/>
            <person name="Naranjo H.D."/>
            <person name="Lebbe L."/>
            <person name="Cnockaert M."/>
            <person name="Krigas N."/>
            <person name="Grigoriadou K."/>
            <person name="Maloupa E."/>
            <person name="Willems A."/>
        </authorList>
    </citation>
    <scope>NUCLEOTIDE SEQUENCE</scope>
    <source>
        <strain evidence="6">LMG 31161</strain>
    </source>
</reference>
<dbReference type="PRINTS" id="PR00039">
    <property type="entry name" value="HTHLYSR"/>
</dbReference>
<dbReference type="AlphaFoldDB" id="A0A9X9WQ86"/>
<keyword evidence="2" id="KW-0805">Transcription regulation</keyword>
<evidence type="ECO:0000256" key="3">
    <source>
        <dbReference type="ARBA" id="ARBA00023125"/>
    </source>
</evidence>
<evidence type="ECO:0000313" key="6">
    <source>
        <dbReference type="EMBL" id="MBR0662496.1"/>
    </source>
</evidence>
<reference evidence="6" key="1">
    <citation type="submission" date="2020-01" db="EMBL/GenBank/DDBJ databases">
        <authorList>
            <person name="Rat A."/>
        </authorList>
    </citation>
    <scope>NUCLEOTIDE SEQUENCE</scope>
    <source>
        <strain evidence="6">LMG 31161</strain>
    </source>
</reference>
<evidence type="ECO:0000313" key="9">
    <source>
        <dbReference type="Proteomes" id="UP001138708"/>
    </source>
</evidence>
<evidence type="ECO:0000259" key="5">
    <source>
        <dbReference type="PROSITE" id="PS50931"/>
    </source>
</evidence>
<organism evidence="6 9">
    <name type="scientific">Neoroseomonas oryzicola</name>
    <dbReference type="NCBI Taxonomy" id="535904"/>
    <lineage>
        <taxon>Bacteria</taxon>
        <taxon>Pseudomonadati</taxon>
        <taxon>Pseudomonadota</taxon>
        <taxon>Alphaproteobacteria</taxon>
        <taxon>Acetobacterales</taxon>
        <taxon>Acetobacteraceae</taxon>
        <taxon>Neoroseomonas</taxon>
    </lineage>
</organism>
<name>A0A9X9WQ86_9PROT</name>
<dbReference type="InterPro" id="IPR036390">
    <property type="entry name" value="WH_DNA-bd_sf"/>
</dbReference>
<dbReference type="RefSeq" id="WP_168044393.1">
    <property type="nucleotide sequence ID" value="NZ_JAAEDK010000107.1"/>
</dbReference>
<dbReference type="PANTHER" id="PTHR30126:SF2">
    <property type="entry name" value="HTH-TYPE TRANSCRIPTIONAL REGULATOR YJIE"/>
    <property type="match status" value="1"/>
</dbReference>
<dbReference type="PANTHER" id="PTHR30126">
    <property type="entry name" value="HTH-TYPE TRANSCRIPTIONAL REGULATOR"/>
    <property type="match status" value="1"/>
</dbReference>
<dbReference type="PROSITE" id="PS50931">
    <property type="entry name" value="HTH_LYSR"/>
    <property type="match status" value="1"/>
</dbReference>
<dbReference type="SUPFAM" id="SSF53850">
    <property type="entry name" value="Periplasmic binding protein-like II"/>
    <property type="match status" value="1"/>
</dbReference>
<dbReference type="InterPro" id="IPR000847">
    <property type="entry name" value="LysR_HTH_N"/>
</dbReference>
<dbReference type="CDD" id="cd05466">
    <property type="entry name" value="PBP2_LTTR_substrate"/>
    <property type="match status" value="1"/>
</dbReference>
<reference evidence="7 8" key="2">
    <citation type="submission" date="2020-02" db="EMBL/GenBank/DDBJ databases">
        <authorList>
            <person name="Sun Q."/>
            <person name="Inoue M."/>
        </authorList>
    </citation>
    <scope>NUCLEOTIDE SEQUENCE [LARGE SCALE GENOMIC DNA]</scope>
    <source>
        <strain evidence="7 8">KCTC 22478</strain>
    </source>
</reference>
<dbReference type="Proteomes" id="UP000746741">
    <property type="component" value="Unassembled WGS sequence"/>
</dbReference>
<evidence type="ECO:0000256" key="4">
    <source>
        <dbReference type="ARBA" id="ARBA00023163"/>
    </source>
</evidence>
<dbReference type="Gene3D" id="3.40.190.10">
    <property type="entry name" value="Periplasmic binding protein-like II"/>
    <property type="match status" value="2"/>
</dbReference>
<dbReference type="Pfam" id="PF03466">
    <property type="entry name" value="LysR_substrate"/>
    <property type="match status" value="1"/>
</dbReference>
<comment type="similarity">
    <text evidence="1">Belongs to the LysR transcriptional regulatory family.</text>
</comment>
<evidence type="ECO:0000313" key="7">
    <source>
        <dbReference type="EMBL" id="NKE20313.1"/>
    </source>
</evidence>
<keyword evidence="3" id="KW-0238">DNA-binding</keyword>
<protein>
    <submittedName>
        <fullName evidence="6">LysR family transcriptional regulator</fullName>
    </submittedName>
</protein>
<comment type="caution">
    <text evidence="6">The sequence shown here is derived from an EMBL/GenBank/DDBJ whole genome shotgun (WGS) entry which is preliminary data.</text>
</comment>
<dbReference type="SUPFAM" id="SSF46785">
    <property type="entry name" value="Winged helix' DNA-binding domain"/>
    <property type="match status" value="1"/>
</dbReference>
<evidence type="ECO:0000256" key="2">
    <source>
        <dbReference type="ARBA" id="ARBA00023015"/>
    </source>
</evidence>
<evidence type="ECO:0000256" key="1">
    <source>
        <dbReference type="ARBA" id="ARBA00009437"/>
    </source>
</evidence>
<dbReference type="Proteomes" id="UP001138708">
    <property type="component" value="Unassembled WGS sequence"/>
</dbReference>